<dbReference type="GO" id="GO:0003824">
    <property type="term" value="F:catalytic activity"/>
    <property type="evidence" value="ECO:0007669"/>
    <property type="project" value="InterPro"/>
</dbReference>
<dbReference type="EMBL" id="OZ035844">
    <property type="protein sequence ID" value="CAL1597952.1"/>
    <property type="molecule type" value="Genomic_DNA"/>
</dbReference>
<gene>
    <name evidence="2" type="ORF">KC01_LOCUS26416</name>
</gene>
<evidence type="ECO:0000259" key="1">
    <source>
        <dbReference type="Pfam" id="PF04961"/>
    </source>
</evidence>
<evidence type="ECO:0000313" key="3">
    <source>
        <dbReference type="Proteomes" id="UP001497482"/>
    </source>
</evidence>
<organism evidence="2 3">
    <name type="scientific">Knipowitschia caucasica</name>
    <name type="common">Caucasian dwarf goby</name>
    <name type="synonym">Pomatoschistus caucasicus</name>
    <dbReference type="NCBI Taxonomy" id="637954"/>
    <lineage>
        <taxon>Eukaryota</taxon>
        <taxon>Metazoa</taxon>
        <taxon>Chordata</taxon>
        <taxon>Craniata</taxon>
        <taxon>Vertebrata</taxon>
        <taxon>Euteleostomi</taxon>
        <taxon>Actinopterygii</taxon>
        <taxon>Neopterygii</taxon>
        <taxon>Teleostei</taxon>
        <taxon>Neoteleostei</taxon>
        <taxon>Acanthomorphata</taxon>
        <taxon>Gobiaria</taxon>
        <taxon>Gobiiformes</taxon>
        <taxon>Gobioidei</taxon>
        <taxon>Gobiidae</taxon>
        <taxon>Gobiinae</taxon>
        <taxon>Knipowitschia</taxon>
    </lineage>
</organism>
<dbReference type="FunFam" id="1.20.120.680:FF:000001">
    <property type="entry name" value="Formimidoyltransferase cyclodeaminase"/>
    <property type="match status" value="1"/>
</dbReference>
<proteinExistence type="predicted"/>
<keyword evidence="3" id="KW-1185">Reference proteome</keyword>
<protein>
    <recommendedName>
        <fullName evidence="1">Cyclodeaminase/cyclohydrolase domain-containing protein</fullName>
    </recommendedName>
</protein>
<dbReference type="Proteomes" id="UP001497482">
    <property type="component" value="Chromosome 22"/>
</dbReference>
<dbReference type="Gene3D" id="1.20.120.680">
    <property type="entry name" value="Formiminotetrahydrofolate cyclodeaminase monomer, up-and-down helical bundle"/>
    <property type="match status" value="1"/>
</dbReference>
<reference evidence="2 3" key="1">
    <citation type="submission" date="2024-04" db="EMBL/GenBank/DDBJ databases">
        <authorList>
            <person name="Waldvogel A.-M."/>
            <person name="Schoenle A."/>
        </authorList>
    </citation>
    <scope>NUCLEOTIDE SEQUENCE [LARGE SCALE GENOMIC DNA]</scope>
</reference>
<accession>A0AAV2LCP8</accession>
<dbReference type="AlphaFoldDB" id="A0AAV2LCP8"/>
<feature type="domain" description="Cyclodeaminase/cyclohydrolase" evidence="1">
    <location>
        <begin position="17"/>
        <end position="172"/>
    </location>
</feature>
<dbReference type="InterPro" id="IPR007044">
    <property type="entry name" value="Cyclodeamin/CycHdrlase"/>
</dbReference>
<evidence type="ECO:0000313" key="2">
    <source>
        <dbReference type="EMBL" id="CAL1597952.1"/>
    </source>
</evidence>
<sequence>MLTVCWGAVHRCNTLSHSQGAALGSMVGQMTYGKRQFEALDPMMRKLIPPFHSAMNQFYKMVDEDANAFNAYMAALKMPKNTEEERMRRQQQMQSGLQEAVKVPLLLAQRVSGLWSPLKELCLHGNAACLSDAQVAAKALETSVFGAYFNVIINLKDVTDTEFKLKTEREAKALLQEAQDCASVCLCACEQRTSQN</sequence>
<dbReference type="InterPro" id="IPR036178">
    <property type="entry name" value="Formintransfe-cycloase-like_sf"/>
</dbReference>
<name>A0AAV2LCP8_KNICA</name>
<dbReference type="Pfam" id="PF04961">
    <property type="entry name" value="FTCD_C"/>
    <property type="match status" value="1"/>
</dbReference>
<dbReference type="SUPFAM" id="SSF101262">
    <property type="entry name" value="Methenyltetrahydrofolate cyclohydrolase-like"/>
    <property type="match status" value="1"/>
</dbReference>